<organism evidence="2 3">
    <name type="scientific">Fictibacillus barbaricus</name>
    <dbReference type="NCBI Taxonomy" id="182136"/>
    <lineage>
        <taxon>Bacteria</taxon>
        <taxon>Bacillati</taxon>
        <taxon>Bacillota</taxon>
        <taxon>Bacilli</taxon>
        <taxon>Bacillales</taxon>
        <taxon>Fictibacillaceae</taxon>
        <taxon>Fictibacillus</taxon>
    </lineage>
</organism>
<evidence type="ECO:0000313" key="2">
    <source>
        <dbReference type="EMBL" id="MDR7072572.1"/>
    </source>
</evidence>
<dbReference type="Pfam" id="PF00149">
    <property type="entry name" value="Metallophos"/>
    <property type="match status" value="1"/>
</dbReference>
<name>A0ABU1TZB7_9BACL</name>
<gene>
    <name evidence="2" type="ORF">J2X07_001549</name>
</gene>
<protein>
    <submittedName>
        <fullName evidence="2">MPP superfamily phosphohydrolase</fullName>
    </submittedName>
</protein>
<sequence>MLFFIMTILCIVLILYMYIEANRNRVNSAHAVINSLPDAFHGFQLFFISDVHRRVIHDSIIEKASTANIVIIGGDLAEKGVPIERVKENLLKLTKIAPVYFVWGNNDYELNKKELSAAINNCGVAIINNSCVTIEQGGKKIDIAGVDDLSLKKDNLEQALSDSHSSCKILISHNPDIVKKIKGKDGIGLVVSGHTHGGQIRLGPFGIAKRGGWYTEGTYQLFISNGYGTRHLPLRLGAESETNLITLKQAKSLH</sequence>
<dbReference type="InterPro" id="IPR029052">
    <property type="entry name" value="Metallo-depent_PP-like"/>
</dbReference>
<feature type="domain" description="Calcineurin-like phosphoesterase" evidence="1">
    <location>
        <begin position="46"/>
        <end position="197"/>
    </location>
</feature>
<keyword evidence="3" id="KW-1185">Reference proteome</keyword>
<evidence type="ECO:0000313" key="3">
    <source>
        <dbReference type="Proteomes" id="UP001258181"/>
    </source>
</evidence>
<dbReference type="Gene3D" id="3.60.21.10">
    <property type="match status" value="1"/>
</dbReference>
<dbReference type="SUPFAM" id="SSF56300">
    <property type="entry name" value="Metallo-dependent phosphatases"/>
    <property type="match status" value="1"/>
</dbReference>
<comment type="caution">
    <text evidence="2">The sequence shown here is derived from an EMBL/GenBank/DDBJ whole genome shotgun (WGS) entry which is preliminary data.</text>
</comment>
<dbReference type="PANTHER" id="PTHR31302">
    <property type="entry name" value="TRANSMEMBRANE PROTEIN WITH METALLOPHOSPHOESTERASE DOMAIN-RELATED"/>
    <property type="match status" value="1"/>
</dbReference>
<dbReference type="PANTHER" id="PTHR31302:SF32">
    <property type="entry name" value="PHOSPHOESTERASE"/>
    <property type="match status" value="1"/>
</dbReference>
<accession>A0ABU1TZB7</accession>
<evidence type="ECO:0000259" key="1">
    <source>
        <dbReference type="Pfam" id="PF00149"/>
    </source>
</evidence>
<dbReference type="RefSeq" id="WP_310257864.1">
    <property type="nucleotide sequence ID" value="NZ_JAVDWA010000002.1"/>
</dbReference>
<dbReference type="InterPro" id="IPR051158">
    <property type="entry name" value="Metallophosphoesterase_sf"/>
</dbReference>
<dbReference type="EMBL" id="JAVDWA010000002">
    <property type="protein sequence ID" value="MDR7072572.1"/>
    <property type="molecule type" value="Genomic_DNA"/>
</dbReference>
<dbReference type="InterPro" id="IPR004843">
    <property type="entry name" value="Calcineurin-like_PHP"/>
</dbReference>
<reference evidence="2 3" key="1">
    <citation type="submission" date="2023-07" db="EMBL/GenBank/DDBJ databases">
        <title>Sorghum-associated microbial communities from plants grown in Nebraska, USA.</title>
        <authorList>
            <person name="Schachtman D."/>
        </authorList>
    </citation>
    <scope>NUCLEOTIDE SEQUENCE [LARGE SCALE GENOMIC DNA]</scope>
    <source>
        <strain evidence="2 3">BE211</strain>
    </source>
</reference>
<dbReference type="Proteomes" id="UP001258181">
    <property type="component" value="Unassembled WGS sequence"/>
</dbReference>
<proteinExistence type="predicted"/>